<organism evidence="2 3">
    <name type="scientific">Nemorincola caseinilytica</name>
    <dbReference type="NCBI Taxonomy" id="2054315"/>
    <lineage>
        <taxon>Bacteria</taxon>
        <taxon>Pseudomonadati</taxon>
        <taxon>Bacteroidota</taxon>
        <taxon>Chitinophagia</taxon>
        <taxon>Chitinophagales</taxon>
        <taxon>Chitinophagaceae</taxon>
        <taxon>Nemorincola</taxon>
    </lineage>
</organism>
<evidence type="ECO:0008006" key="4">
    <source>
        <dbReference type="Google" id="ProtNLM"/>
    </source>
</evidence>
<feature type="compositionally biased region" description="Basic and acidic residues" evidence="1">
    <location>
        <begin position="35"/>
        <end position="50"/>
    </location>
</feature>
<dbReference type="RefSeq" id="WP_345076713.1">
    <property type="nucleotide sequence ID" value="NZ_BAABFA010000001.1"/>
</dbReference>
<name>A0ABP8N3V9_9BACT</name>
<dbReference type="Proteomes" id="UP001500067">
    <property type="component" value="Unassembled WGS sequence"/>
</dbReference>
<gene>
    <name evidence="2" type="ORF">GCM10023093_00470</name>
</gene>
<evidence type="ECO:0000313" key="3">
    <source>
        <dbReference type="Proteomes" id="UP001500067"/>
    </source>
</evidence>
<dbReference type="Pfam" id="PF05974">
    <property type="entry name" value="DUF892"/>
    <property type="match status" value="1"/>
</dbReference>
<feature type="compositionally biased region" description="Low complexity" evidence="1">
    <location>
        <begin position="8"/>
        <end position="33"/>
    </location>
</feature>
<evidence type="ECO:0000256" key="1">
    <source>
        <dbReference type="SAM" id="MobiDB-lite"/>
    </source>
</evidence>
<protein>
    <recommendedName>
        <fullName evidence="4">Ferritin-like metal-binding protein YciE</fullName>
    </recommendedName>
</protein>
<dbReference type="InterPro" id="IPR047114">
    <property type="entry name" value="YciF"/>
</dbReference>
<accession>A0ABP8N3V9</accession>
<evidence type="ECO:0000313" key="2">
    <source>
        <dbReference type="EMBL" id="GAA4459454.1"/>
    </source>
</evidence>
<sequence length="224" mass="24752">MRTATSQKNGAAGKTTANAGGSGKKANPASATKSSKKEQQQKEEKEETPFEKLFMDMLKDMYWAEQHLVKALEKMSKAATTEQLQDAFDDHLYVTKKHASRLERVFGLLGAPVQGKKCAAMEGLVNEAEEMIKETEEGSMTRDAALIIAAQKVEHYEIASYGSLVQVALTLGHNEAARLLEKTLNEEEDTDRHLTMIAESDVNPLADQETEDEGAEEEEEMEEA</sequence>
<dbReference type="CDD" id="cd07909">
    <property type="entry name" value="YciF"/>
    <property type="match status" value="1"/>
</dbReference>
<keyword evidence="3" id="KW-1185">Reference proteome</keyword>
<dbReference type="PANTHER" id="PTHR30565">
    <property type="entry name" value="PROTEIN YCIF"/>
    <property type="match status" value="1"/>
</dbReference>
<comment type="caution">
    <text evidence="2">The sequence shown here is derived from an EMBL/GenBank/DDBJ whole genome shotgun (WGS) entry which is preliminary data.</text>
</comment>
<feature type="region of interest" description="Disordered" evidence="1">
    <location>
        <begin position="1"/>
        <end position="50"/>
    </location>
</feature>
<reference evidence="3" key="1">
    <citation type="journal article" date="2019" name="Int. J. Syst. Evol. Microbiol.">
        <title>The Global Catalogue of Microorganisms (GCM) 10K type strain sequencing project: providing services to taxonomists for standard genome sequencing and annotation.</title>
        <authorList>
            <consortium name="The Broad Institute Genomics Platform"/>
            <consortium name="The Broad Institute Genome Sequencing Center for Infectious Disease"/>
            <person name="Wu L."/>
            <person name="Ma J."/>
        </authorList>
    </citation>
    <scope>NUCLEOTIDE SEQUENCE [LARGE SCALE GENOMIC DNA]</scope>
    <source>
        <strain evidence="3">JCM 32105</strain>
    </source>
</reference>
<dbReference type="Gene3D" id="1.20.1260.10">
    <property type="match status" value="1"/>
</dbReference>
<dbReference type="EMBL" id="BAABFA010000001">
    <property type="protein sequence ID" value="GAA4459454.1"/>
    <property type="molecule type" value="Genomic_DNA"/>
</dbReference>
<dbReference type="SUPFAM" id="SSF47240">
    <property type="entry name" value="Ferritin-like"/>
    <property type="match status" value="1"/>
</dbReference>
<dbReference type="InterPro" id="IPR012347">
    <property type="entry name" value="Ferritin-like"/>
</dbReference>
<feature type="region of interest" description="Disordered" evidence="1">
    <location>
        <begin position="187"/>
        <end position="224"/>
    </location>
</feature>
<dbReference type="PANTHER" id="PTHR30565:SF9">
    <property type="entry name" value="PROTEIN YCIF"/>
    <property type="match status" value="1"/>
</dbReference>
<dbReference type="InterPro" id="IPR009078">
    <property type="entry name" value="Ferritin-like_SF"/>
</dbReference>
<dbReference type="InterPro" id="IPR010287">
    <property type="entry name" value="DUF892_YciF-like"/>
</dbReference>
<proteinExistence type="predicted"/>
<feature type="compositionally biased region" description="Acidic residues" evidence="1">
    <location>
        <begin position="208"/>
        <end position="224"/>
    </location>
</feature>